<accession>A0ABZ0J1W5</accession>
<evidence type="ECO:0000313" key="2">
    <source>
        <dbReference type="EMBL" id="WOO30843.1"/>
    </source>
</evidence>
<gene>
    <name evidence="2" type="ORF">P4826_10375</name>
</gene>
<evidence type="ECO:0000256" key="1">
    <source>
        <dbReference type="SAM" id="SignalP"/>
    </source>
</evidence>
<keyword evidence="1" id="KW-0732">Signal</keyword>
<evidence type="ECO:0000313" key="3">
    <source>
        <dbReference type="Proteomes" id="UP001303211"/>
    </source>
</evidence>
<proteinExistence type="predicted"/>
<reference evidence="2 3" key="1">
    <citation type="submission" date="2023-03" db="EMBL/GenBank/DDBJ databases">
        <title>Diaphorobacter basophil sp. nov., isolated from a sewage-treatment plant.</title>
        <authorList>
            <person name="Yang K."/>
        </authorList>
    </citation>
    <scope>NUCLEOTIDE SEQUENCE [LARGE SCALE GENOMIC DNA]</scope>
    <source>
        <strain evidence="2 3">Y-1</strain>
    </source>
</reference>
<protein>
    <submittedName>
        <fullName evidence="2">Uncharacterized protein</fullName>
    </submittedName>
</protein>
<feature type="signal peptide" evidence="1">
    <location>
        <begin position="1"/>
        <end position="21"/>
    </location>
</feature>
<dbReference type="RefSeq" id="WP_317700339.1">
    <property type="nucleotide sequence ID" value="NZ_CP136921.1"/>
</dbReference>
<name>A0ABZ0J1W5_9BURK</name>
<dbReference type="EMBL" id="CP136921">
    <property type="protein sequence ID" value="WOO30843.1"/>
    <property type="molecule type" value="Genomic_DNA"/>
</dbReference>
<keyword evidence="3" id="KW-1185">Reference proteome</keyword>
<dbReference type="Proteomes" id="UP001303211">
    <property type="component" value="Chromosome"/>
</dbReference>
<organism evidence="2 3">
    <name type="scientific">Diaphorobacter limosus</name>
    <dbReference type="NCBI Taxonomy" id="3036128"/>
    <lineage>
        <taxon>Bacteria</taxon>
        <taxon>Pseudomonadati</taxon>
        <taxon>Pseudomonadota</taxon>
        <taxon>Betaproteobacteria</taxon>
        <taxon>Burkholderiales</taxon>
        <taxon>Comamonadaceae</taxon>
        <taxon>Diaphorobacter</taxon>
    </lineage>
</organism>
<sequence length="183" mass="19769">MKYHQWMGLTASAFIAFSAHADLLNISSTSLQSSTEEAIACTIIATGGPTYQGYKVLLAFAEGLTPDSNPTLRVRALNYNLVYENDNWQGPTYINGTPLDTPGSDLASLYTASVGRTPGRSNDSATLVLIPPGDAICAFSKEVSSTSLKKVSVAFTDITFMTVGMKNMTTQEIFLLDKWVPRN</sequence>
<feature type="chain" id="PRO_5045702298" evidence="1">
    <location>
        <begin position="22"/>
        <end position="183"/>
    </location>
</feature>